<dbReference type="Proteomes" id="UP001152803">
    <property type="component" value="Unassembled WGS sequence"/>
</dbReference>
<dbReference type="OrthoDB" id="676979at2759"/>
<protein>
    <recommendedName>
        <fullName evidence="5">LRRN4 C-terminal-like protein</fullName>
    </recommendedName>
</protein>
<reference evidence="3" key="1">
    <citation type="journal article" date="2023" name="Science">
        <title>Genome structures resolve the early diversification of teleost fishes.</title>
        <authorList>
            <person name="Parey E."/>
            <person name="Louis A."/>
            <person name="Montfort J."/>
            <person name="Bouchez O."/>
            <person name="Roques C."/>
            <person name="Iampietro C."/>
            <person name="Lluch J."/>
            <person name="Castinel A."/>
            <person name="Donnadieu C."/>
            <person name="Desvignes T."/>
            <person name="Floi Bucao C."/>
            <person name="Jouanno E."/>
            <person name="Wen M."/>
            <person name="Mejri S."/>
            <person name="Dirks R."/>
            <person name="Jansen H."/>
            <person name="Henkel C."/>
            <person name="Chen W.J."/>
            <person name="Zahm M."/>
            <person name="Cabau C."/>
            <person name="Klopp C."/>
            <person name="Thompson A.W."/>
            <person name="Robinson-Rechavi M."/>
            <person name="Braasch I."/>
            <person name="Lecointre G."/>
            <person name="Bobe J."/>
            <person name="Postlethwait J.H."/>
            <person name="Berthelot C."/>
            <person name="Roest Crollius H."/>
            <person name="Guiguen Y."/>
        </authorList>
    </citation>
    <scope>NUCLEOTIDE SEQUENCE</scope>
    <source>
        <strain evidence="3">Concon-B</strain>
    </source>
</reference>
<accession>A0A9Q1DPY4</accession>
<dbReference type="SUPFAM" id="SSF49265">
    <property type="entry name" value="Fibronectin type III"/>
    <property type="match status" value="1"/>
</dbReference>
<keyword evidence="2" id="KW-1133">Transmembrane helix</keyword>
<dbReference type="CDD" id="cd00063">
    <property type="entry name" value="FN3"/>
    <property type="match status" value="1"/>
</dbReference>
<dbReference type="InterPro" id="IPR003961">
    <property type="entry name" value="FN3_dom"/>
</dbReference>
<keyword evidence="2" id="KW-0812">Transmembrane</keyword>
<dbReference type="InterPro" id="IPR036116">
    <property type="entry name" value="FN3_sf"/>
</dbReference>
<dbReference type="EMBL" id="JAFJMO010000005">
    <property type="protein sequence ID" value="KAJ8276557.1"/>
    <property type="molecule type" value="Genomic_DNA"/>
</dbReference>
<evidence type="ECO:0008006" key="5">
    <source>
        <dbReference type="Google" id="ProtNLM"/>
    </source>
</evidence>
<keyword evidence="2" id="KW-0472">Membrane</keyword>
<evidence type="ECO:0000256" key="2">
    <source>
        <dbReference type="SAM" id="Phobius"/>
    </source>
</evidence>
<gene>
    <name evidence="3" type="ORF">COCON_G00083090</name>
</gene>
<evidence type="ECO:0000256" key="1">
    <source>
        <dbReference type="SAM" id="MobiDB-lite"/>
    </source>
</evidence>
<feature type="transmembrane region" description="Helical" evidence="2">
    <location>
        <begin position="212"/>
        <end position="233"/>
    </location>
</feature>
<feature type="region of interest" description="Disordered" evidence="1">
    <location>
        <begin position="59"/>
        <end position="83"/>
    </location>
</feature>
<evidence type="ECO:0000313" key="3">
    <source>
        <dbReference type="EMBL" id="KAJ8276557.1"/>
    </source>
</evidence>
<evidence type="ECO:0000313" key="4">
    <source>
        <dbReference type="Proteomes" id="UP001152803"/>
    </source>
</evidence>
<name>A0A9Q1DPY4_CONCO</name>
<dbReference type="AlphaFoldDB" id="A0A9Q1DPY4"/>
<proteinExistence type="predicted"/>
<organism evidence="3 4">
    <name type="scientific">Conger conger</name>
    <name type="common">Conger eel</name>
    <name type="synonym">Muraena conger</name>
    <dbReference type="NCBI Taxonomy" id="82655"/>
    <lineage>
        <taxon>Eukaryota</taxon>
        <taxon>Metazoa</taxon>
        <taxon>Chordata</taxon>
        <taxon>Craniata</taxon>
        <taxon>Vertebrata</taxon>
        <taxon>Euteleostomi</taxon>
        <taxon>Actinopterygii</taxon>
        <taxon>Neopterygii</taxon>
        <taxon>Teleostei</taxon>
        <taxon>Anguilliformes</taxon>
        <taxon>Congridae</taxon>
        <taxon>Conger</taxon>
    </lineage>
</organism>
<keyword evidence="4" id="KW-1185">Reference proteome</keyword>
<sequence length="255" mass="27094">MKEEHIILYPGTMASRRAPPYVMVPFILALSSSYAEKHLPEGNATKTLIIPQTFGELGVNPDEDYDRLEDPTPQPTNQSKVRKSQHCAYDRCRDQQQPCVELSAATGCQCPGLTGPGVIPEAPYLKDMIQQGSKVEVQWCAPSSTVSTYQVVVKGQEPVVFTGLSRKAVLEGLEAGAEVCVEAVNAAGVSGPGPHSCMTYQPESGGSLSLKAGLIGGALGFLLLCSLAVFLLWRRKACGKSGGRSVSHTTDGSAL</sequence>
<comment type="caution">
    <text evidence="3">The sequence shown here is derived from an EMBL/GenBank/DDBJ whole genome shotgun (WGS) entry which is preliminary data.</text>
</comment>